<proteinExistence type="predicted"/>
<dbReference type="InterPro" id="IPR050312">
    <property type="entry name" value="IolE/XylAMocC-like"/>
</dbReference>
<dbReference type="OMA" id="SNAWRPL"/>
<dbReference type="eggNOG" id="ENOG502QW0W">
    <property type="taxonomic scope" value="Eukaryota"/>
</dbReference>
<dbReference type="Proteomes" id="UP000018144">
    <property type="component" value="Unassembled WGS sequence"/>
</dbReference>
<dbReference type="Pfam" id="PF01261">
    <property type="entry name" value="AP_endonuc_2"/>
    <property type="match status" value="1"/>
</dbReference>
<dbReference type="InterPro" id="IPR036237">
    <property type="entry name" value="Xyl_isomerase-like_sf"/>
</dbReference>
<reference evidence="2 3" key="1">
    <citation type="journal article" date="2013" name="PLoS Genet.">
        <title>The genome and development-dependent transcriptomes of Pyronema confluens: a window into fungal evolution.</title>
        <authorList>
            <person name="Traeger S."/>
            <person name="Altegoer F."/>
            <person name="Freitag M."/>
            <person name="Gabaldon T."/>
            <person name="Kempken F."/>
            <person name="Kumar A."/>
            <person name="Marcet-Houben M."/>
            <person name="Poggeler S."/>
            <person name="Stajich J.E."/>
            <person name="Nowrousian M."/>
        </authorList>
    </citation>
    <scope>NUCLEOTIDE SEQUENCE [LARGE SCALE GENOMIC DNA]</scope>
    <source>
        <strain evidence="3">CBS 100304</strain>
        <tissue evidence="2">Vegetative mycelium</tissue>
    </source>
</reference>
<feature type="domain" description="Xylose isomerase-like TIM barrel" evidence="1">
    <location>
        <begin position="30"/>
        <end position="315"/>
    </location>
</feature>
<organism evidence="2 3">
    <name type="scientific">Pyronema omphalodes (strain CBS 100304)</name>
    <name type="common">Pyronema confluens</name>
    <dbReference type="NCBI Taxonomy" id="1076935"/>
    <lineage>
        <taxon>Eukaryota</taxon>
        <taxon>Fungi</taxon>
        <taxon>Dikarya</taxon>
        <taxon>Ascomycota</taxon>
        <taxon>Pezizomycotina</taxon>
        <taxon>Pezizomycetes</taxon>
        <taxon>Pezizales</taxon>
        <taxon>Pyronemataceae</taxon>
        <taxon>Pyronema</taxon>
    </lineage>
</organism>
<dbReference type="AlphaFoldDB" id="U4L5B5"/>
<dbReference type="PANTHER" id="PTHR12110:SF56">
    <property type="entry name" value="DEHYDRATASE, PUTATIVE (AFU_ORTHOLOGUE AFUA_6G08740)-RELATED"/>
    <property type="match status" value="1"/>
</dbReference>
<dbReference type="STRING" id="1076935.U4L5B5"/>
<dbReference type="OrthoDB" id="5360893at2759"/>
<dbReference type="Gene3D" id="3.20.20.150">
    <property type="entry name" value="Divalent-metal-dependent TIM barrel enzymes"/>
    <property type="match status" value="1"/>
</dbReference>
<evidence type="ECO:0000313" key="3">
    <source>
        <dbReference type="Proteomes" id="UP000018144"/>
    </source>
</evidence>
<protein>
    <submittedName>
        <fullName evidence="2">Similar to 3-dehydroshikimate dehydratase acc. no. P07046</fullName>
    </submittedName>
</protein>
<evidence type="ECO:0000313" key="2">
    <source>
        <dbReference type="EMBL" id="CCX11981.1"/>
    </source>
</evidence>
<keyword evidence="3" id="KW-1185">Reference proteome</keyword>
<dbReference type="PANTHER" id="PTHR12110">
    <property type="entry name" value="HYDROXYPYRUVATE ISOMERASE"/>
    <property type="match status" value="1"/>
</dbReference>
<gene>
    <name evidence="2" type="ORF">PCON_11575</name>
</gene>
<dbReference type="EMBL" id="HF935661">
    <property type="protein sequence ID" value="CCX11981.1"/>
    <property type="molecule type" value="Genomic_DNA"/>
</dbReference>
<accession>U4L5B5</accession>
<evidence type="ECO:0000259" key="1">
    <source>
        <dbReference type="Pfam" id="PF01261"/>
    </source>
</evidence>
<sequence>MPTEVDHIPLSYATPSLGMHPSHTLEHKLSAISAAGFMGIELGFDDLLSFARRYLHNPTISATSYDQLCIAAQKVRLLCAPNNNDLTILVLQPFSNFEGYTGEKRKEAFERAAGWKRILEALGCDMLQVGSNDDAESSSDYATIAKDLKELADLMAPKKIAYENWCWGAHVNTWAHVNDICKRVNQDNFGLCLDTFQTAGGEWGDPTTASGLVEGVEEERENKWFDSMRQLAITVPAEKIFVFQISDAFKPEKPLKNRSEWSHGYRPNPYCGGYLPVEDMVRAVLKTGFRGWFSVEVFNEKEHRKEWREGLEEGWAKEGMESARKLLKECSGVI</sequence>
<name>U4L5B5_PYROM</name>
<dbReference type="InterPro" id="IPR013022">
    <property type="entry name" value="Xyl_isomerase-like_TIM-brl"/>
</dbReference>
<dbReference type="SUPFAM" id="SSF51658">
    <property type="entry name" value="Xylose isomerase-like"/>
    <property type="match status" value="1"/>
</dbReference>